<reference evidence="1" key="2">
    <citation type="submission" date="2021-09" db="EMBL/GenBank/DDBJ databases">
        <authorList>
            <person name="Gilroy R."/>
        </authorList>
    </citation>
    <scope>NUCLEOTIDE SEQUENCE</scope>
    <source>
        <strain evidence="1">ChiBcec21-2208</strain>
    </source>
</reference>
<comment type="caution">
    <text evidence="1">The sequence shown here is derived from an EMBL/GenBank/DDBJ whole genome shotgun (WGS) entry which is preliminary data.</text>
</comment>
<sequence>MMNANLQTALNKIDEQQKKFKQGSAPWCVGEQLKDMLRENATGAGIVAMDIDQKGMGLTDCEKKIAAFAQAHRQGSVGFCGPADADHIIREFYGLPARSKTPSPIAPAGTQAAAPTRRKIIRLEDFL</sequence>
<protein>
    <submittedName>
        <fullName evidence="1">Uncharacterized protein</fullName>
    </submittedName>
</protein>
<evidence type="ECO:0000313" key="1">
    <source>
        <dbReference type="EMBL" id="HJG28599.1"/>
    </source>
</evidence>
<organism evidence="1 2">
    <name type="scientific">Subdoligranulum variabile</name>
    <dbReference type="NCBI Taxonomy" id="214851"/>
    <lineage>
        <taxon>Bacteria</taxon>
        <taxon>Bacillati</taxon>
        <taxon>Bacillota</taxon>
        <taxon>Clostridia</taxon>
        <taxon>Eubacteriales</taxon>
        <taxon>Oscillospiraceae</taxon>
        <taxon>Subdoligranulum</taxon>
    </lineage>
</organism>
<gene>
    <name evidence="1" type="ORF">K8V20_08160</name>
</gene>
<name>A0A921LNY9_9FIRM</name>
<reference evidence="1" key="1">
    <citation type="journal article" date="2021" name="PeerJ">
        <title>Extensive microbial diversity within the chicken gut microbiome revealed by metagenomics and culture.</title>
        <authorList>
            <person name="Gilroy R."/>
            <person name="Ravi A."/>
            <person name="Getino M."/>
            <person name="Pursley I."/>
            <person name="Horton D.L."/>
            <person name="Alikhan N.F."/>
            <person name="Baker D."/>
            <person name="Gharbi K."/>
            <person name="Hall N."/>
            <person name="Watson M."/>
            <person name="Adriaenssens E.M."/>
            <person name="Foster-Nyarko E."/>
            <person name="Jarju S."/>
            <person name="Secka A."/>
            <person name="Antonio M."/>
            <person name="Oren A."/>
            <person name="Chaudhuri R.R."/>
            <person name="La Ragione R."/>
            <person name="Hildebrand F."/>
            <person name="Pallen M.J."/>
        </authorList>
    </citation>
    <scope>NUCLEOTIDE SEQUENCE</scope>
    <source>
        <strain evidence="1">ChiBcec21-2208</strain>
    </source>
</reference>
<proteinExistence type="predicted"/>
<dbReference type="Proteomes" id="UP000782880">
    <property type="component" value="Unassembled WGS sequence"/>
</dbReference>
<evidence type="ECO:0000313" key="2">
    <source>
        <dbReference type="Proteomes" id="UP000782880"/>
    </source>
</evidence>
<accession>A0A921LNY9</accession>
<dbReference type="EMBL" id="DYVE01000213">
    <property type="protein sequence ID" value="HJG28599.1"/>
    <property type="molecule type" value="Genomic_DNA"/>
</dbReference>
<dbReference type="AlphaFoldDB" id="A0A921LNY9"/>